<feature type="domain" description="Carbohydrate kinase PfkB" evidence="7">
    <location>
        <begin position="23"/>
        <end position="296"/>
    </location>
</feature>
<evidence type="ECO:0000256" key="1">
    <source>
        <dbReference type="ARBA" id="ARBA00010688"/>
    </source>
</evidence>
<name>A0A1M5BJP1_9BACT</name>
<dbReference type="PROSITE" id="PS00584">
    <property type="entry name" value="PFKB_KINASES_2"/>
    <property type="match status" value="1"/>
</dbReference>
<evidence type="ECO:0000313" key="9">
    <source>
        <dbReference type="Proteomes" id="UP000184048"/>
    </source>
</evidence>
<organism evidence="8 9">
    <name type="scientific">Flavisolibacter ginsengisoli DSM 18119</name>
    <dbReference type="NCBI Taxonomy" id="1121884"/>
    <lineage>
        <taxon>Bacteria</taxon>
        <taxon>Pseudomonadati</taxon>
        <taxon>Bacteroidota</taxon>
        <taxon>Chitinophagia</taxon>
        <taxon>Chitinophagales</taxon>
        <taxon>Chitinophagaceae</taxon>
        <taxon>Flavisolibacter</taxon>
    </lineage>
</organism>
<dbReference type="SUPFAM" id="SSF53613">
    <property type="entry name" value="Ribokinase-like"/>
    <property type="match status" value="1"/>
</dbReference>
<dbReference type="EMBL" id="FQUU01000010">
    <property type="protein sequence ID" value="SHF42658.1"/>
    <property type="molecule type" value="Genomic_DNA"/>
</dbReference>
<keyword evidence="3" id="KW-0547">Nucleotide-binding</keyword>
<dbReference type="GO" id="GO:0005524">
    <property type="term" value="F:ATP binding"/>
    <property type="evidence" value="ECO:0007669"/>
    <property type="project" value="UniProtKB-KW"/>
</dbReference>
<proteinExistence type="inferred from homology"/>
<dbReference type="InterPro" id="IPR011611">
    <property type="entry name" value="PfkB_dom"/>
</dbReference>
<keyword evidence="9" id="KW-1185">Reference proteome</keyword>
<evidence type="ECO:0000256" key="6">
    <source>
        <dbReference type="PIRNR" id="PIRNR000535"/>
    </source>
</evidence>
<dbReference type="GO" id="GO:0003872">
    <property type="term" value="F:6-phosphofructokinase activity"/>
    <property type="evidence" value="ECO:0007669"/>
    <property type="project" value="TreeGrafter"/>
</dbReference>
<keyword evidence="2 6" id="KW-0808">Transferase</keyword>
<dbReference type="PIRSF" id="PIRSF000535">
    <property type="entry name" value="1PFK/6PFK/LacC"/>
    <property type="match status" value="1"/>
</dbReference>
<dbReference type="PROSITE" id="PS00583">
    <property type="entry name" value="PFKB_KINASES_1"/>
    <property type="match status" value="1"/>
</dbReference>
<dbReference type="Proteomes" id="UP000184048">
    <property type="component" value="Unassembled WGS sequence"/>
</dbReference>
<accession>A0A1M5BJP1</accession>
<dbReference type="Gene3D" id="3.40.1190.20">
    <property type="match status" value="1"/>
</dbReference>
<dbReference type="PANTHER" id="PTHR46566">
    <property type="entry name" value="1-PHOSPHOFRUCTOKINASE-RELATED"/>
    <property type="match status" value="1"/>
</dbReference>
<dbReference type="NCBIfam" id="TIGR03168">
    <property type="entry name" value="1-PFK"/>
    <property type="match status" value="1"/>
</dbReference>
<sequence length="313" mass="33418">MSKIITVTFNPTIDKSTSIAALMPEKKLKCAAPRFEPGGGGINVARAIKKLGGEALAVYPAGGYSGKFLNELMAREGVTMHAVPTKSHTRENLIVFDRSTSLQYRFGMPGSEVLEEEWRQLLTDIENSGAEYIIASGSLPPGMPDDIFGWIADIARKIKAKLIVDTSGEALKKAVDKGVFLLKPNLGELSSLVGKEEVSHESVDEIAKEIIGRDCCQAIIVSLGSAGARLITKDEVIQVIPPVVKRLSTVGAGDSMVAGVILSLSRGMDLKEAMKYGVACGTAATLNPGTELCKPEDVEKLYKLMSTTGAHQQ</sequence>
<gene>
    <name evidence="8" type="ORF">SAMN02745131_02613</name>
</gene>
<keyword evidence="4 8" id="KW-0418">Kinase</keyword>
<evidence type="ECO:0000256" key="3">
    <source>
        <dbReference type="ARBA" id="ARBA00022741"/>
    </source>
</evidence>
<evidence type="ECO:0000256" key="4">
    <source>
        <dbReference type="ARBA" id="ARBA00022777"/>
    </source>
</evidence>
<protein>
    <submittedName>
        <fullName evidence="8">6-phosphofructokinase 2</fullName>
    </submittedName>
</protein>
<dbReference type="CDD" id="cd01164">
    <property type="entry name" value="FruK_PfkB_like"/>
    <property type="match status" value="1"/>
</dbReference>
<evidence type="ECO:0000256" key="5">
    <source>
        <dbReference type="ARBA" id="ARBA00022840"/>
    </source>
</evidence>
<dbReference type="InterPro" id="IPR002173">
    <property type="entry name" value="Carboh/pur_kinase_PfkB_CS"/>
</dbReference>
<dbReference type="PANTHER" id="PTHR46566:SF2">
    <property type="entry name" value="ATP-DEPENDENT 6-PHOSPHOFRUCTOKINASE ISOZYME 2"/>
    <property type="match status" value="1"/>
</dbReference>
<dbReference type="AlphaFoldDB" id="A0A1M5BJP1"/>
<reference evidence="8 9" key="1">
    <citation type="submission" date="2016-11" db="EMBL/GenBank/DDBJ databases">
        <authorList>
            <person name="Jaros S."/>
            <person name="Januszkiewicz K."/>
            <person name="Wedrychowicz H."/>
        </authorList>
    </citation>
    <scope>NUCLEOTIDE SEQUENCE [LARGE SCALE GENOMIC DNA]</scope>
    <source>
        <strain evidence="8 9">DSM 18119</strain>
    </source>
</reference>
<dbReference type="RefSeq" id="WP_072835778.1">
    <property type="nucleotide sequence ID" value="NZ_FQUU01000010.1"/>
</dbReference>
<comment type="similarity">
    <text evidence="1">Belongs to the carbohydrate kinase PfkB family.</text>
</comment>
<keyword evidence="5" id="KW-0067">ATP-binding</keyword>
<dbReference type="STRING" id="1121884.SAMN02745131_02613"/>
<dbReference type="FunFam" id="3.40.1190.20:FF:000001">
    <property type="entry name" value="Phosphofructokinase"/>
    <property type="match status" value="1"/>
</dbReference>
<evidence type="ECO:0000313" key="8">
    <source>
        <dbReference type="EMBL" id="SHF42658.1"/>
    </source>
</evidence>
<dbReference type="OrthoDB" id="9801219at2"/>
<dbReference type="InterPro" id="IPR029056">
    <property type="entry name" value="Ribokinase-like"/>
</dbReference>
<evidence type="ECO:0000259" key="7">
    <source>
        <dbReference type="Pfam" id="PF00294"/>
    </source>
</evidence>
<dbReference type="InterPro" id="IPR017583">
    <property type="entry name" value="Tagatose/fructose_Pkinase"/>
</dbReference>
<dbReference type="GO" id="GO:0005829">
    <property type="term" value="C:cytosol"/>
    <property type="evidence" value="ECO:0007669"/>
    <property type="project" value="TreeGrafter"/>
</dbReference>
<dbReference type="Pfam" id="PF00294">
    <property type="entry name" value="PfkB"/>
    <property type="match status" value="1"/>
</dbReference>
<evidence type="ECO:0000256" key="2">
    <source>
        <dbReference type="ARBA" id="ARBA00022679"/>
    </source>
</evidence>